<evidence type="ECO:0000256" key="5">
    <source>
        <dbReference type="SAM" id="MobiDB-lite"/>
    </source>
</evidence>
<dbReference type="InterPro" id="IPR050845">
    <property type="entry name" value="Cu-binding_ET"/>
</dbReference>
<dbReference type="Gene3D" id="2.60.40.420">
    <property type="entry name" value="Cupredoxins - blue copper proteins"/>
    <property type="match status" value="1"/>
</dbReference>
<dbReference type="SUPFAM" id="SSF49503">
    <property type="entry name" value="Cupredoxins"/>
    <property type="match status" value="1"/>
</dbReference>
<evidence type="ECO:0000313" key="7">
    <source>
        <dbReference type="EMBL" id="MDT0632756.1"/>
    </source>
</evidence>
<dbReference type="PROSITE" id="PS00196">
    <property type="entry name" value="COPPER_BLUE"/>
    <property type="match status" value="1"/>
</dbReference>
<keyword evidence="3" id="KW-0249">Electron transport</keyword>
<dbReference type="InterPro" id="IPR028871">
    <property type="entry name" value="BlueCu_1_BS"/>
</dbReference>
<feature type="compositionally biased region" description="Basic and acidic residues" evidence="5">
    <location>
        <begin position="1"/>
        <end position="11"/>
    </location>
</feature>
<evidence type="ECO:0000256" key="4">
    <source>
        <dbReference type="ARBA" id="ARBA00023008"/>
    </source>
</evidence>
<accession>A0ABU3BTY8</accession>
<dbReference type="Pfam" id="PF00127">
    <property type="entry name" value="Copper-bind"/>
    <property type="match status" value="1"/>
</dbReference>
<keyword evidence="4" id="KW-0186">Copper</keyword>
<dbReference type="PANTHER" id="PTHR38439">
    <property type="entry name" value="AURACYANIN-B"/>
    <property type="match status" value="1"/>
</dbReference>
<dbReference type="PANTHER" id="PTHR38439:SF2">
    <property type="entry name" value="OUTER MEMBRANE PROTEIN H.8"/>
    <property type="match status" value="1"/>
</dbReference>
<evidence type="ECO:0000256" key="3">
    <source>
        <dbReference type="ARBA" id="ARBA00022982"/>
    </source>
</evidence>
<feature type="domain" description="Blue (type 1) copper" evidence="6">
    <location>
        <begin position="92"/>
        <end position="204"/>
    </location>
</feature>
<evidence type="ECO:0000259" key="6">
    <source>
        <dbReference type="Pfam" id="PF00127"/>
    </source>
</evidence>
<keyword evidence="2" id="KW-0479">Metal-binding</keyword>
<protein>
    <submittedName>
        <fullName evidence="7">Plastocyanin/azurin family copper-binding protein</fullName>
    </submittedName>
</protein>
<feature type="region of interest" description="Disordered" evidence="5">
    <location>
        <begin position="1"/>
        <end position="49"/>
    </location>
</feature>
<gene>
    <name evidence="7" type="ORF">RM540_13425</name>
</gene>
<keyword evidence="1" id="KW-0813">Transport</keyword>
<dbReference type="RefSeq" id="WP_311664953.1">
    <property type="nucleotide sequence ID" value="NZ_JAVRHT010000036.1"/>
</dbReference>
<evidence type="ECO:0000313" key="8">
    <source>
        <dbReference type="Proteomes" id="UP001267426"/>
    </source>
</evidence>
<evidence type="ECO:0000256" key="2">
    <source>
        <dbReference type="ARBA" id="ARBA00022723"/>
    </source>
</evidence>
<organism evidence="7 8">
    <name type="scientific">Rubrivirga litoralis</name>
    <dbReference type="NCBI Taxonomy" id="3075598"/>
    <lineage>
        <taxon>Bacteria</taxon>
        <taxon>Pseudomonadati</taxon>
        <taxon>Rhodothermota</taxon>
        <taxon>Rhodothermia</taxon>
        <taxon>Rhodothermales</taxon>
        <taxon>Rubricoccaceae</taxon>
        <taxon>Rubrivirga</taxon>
    </lineage>
</organism>
<dbReference type="EMBL" id="JAVRHT010000036">
    <property type="protein sequence ID" value="MDT0632756.1"/>
    <property type="molecule type" value="Genomic_DNA"/>
</dbReference>
<comment type="caution">
    <text evidence="7">The sequence shown here is derived from an EMBL/GenBank/DDBJ whole genome shotgun (WGS) entry which is preliminary data.</text>
</comment>
<name>A0ABU3BTY8_9BACT</name>
<proteinExistence type="predicted"/>
<dbReference type="InterPro" id="IPR000923">
    <property type="entry name" value="BlueCu_1"/>
</dbReference>
<keyword evidence="8" id="KW-1185">Reference proteome</keyword>
<evidence type="ECO:0000256" key="1">
    <source>
        <dbReference type="ARBA" id="ARBA00022448"/>
    </source>
</evidence>
<dbReference type="InterPro" id="IPR008972">
    <property type="entry name" value="Cupredoxin"/>
</dbReference>
<reference evidence="7 8" key="1">
    <citation type="submission" date="2023-09" db="EMBL/GenBank/DDBJ databases">
        <authorList>
            <person name="Rey-Velasco X."/>
        </authorList>
    </citation>
    <scope>NUCLEOTIDE SEQUENCE [LARGE SCALE GENOMIC DNA]</scope>
    <source>
        <strain evidence="7 8">F394</strain>
    </source>
</reference>
<dbReference type="Proteomes" id="UP001267426">
    <property type="component" value="Unassembled WGS sequence"/>
</dbReference>
<sequence>MRGRGEREGARARTSRPAQRAQSAGAGRPEQTVPDRPAPTEPPRPARAARAGWWRTVGGAALLLLAACAPEPREPSPEQQAVFAQPVDAELVVPAERNALAYTVTRVEAPAGATVRLVMDNTASTSLAMIHNVVVVADSAAVERVGEAAAGVRDDVPLDEAVLVLTPLAGPGERTAVVFTMPPPGEYPFICTYPGHYRFMQGVLVSTPPEVRRDTG</sequence>
<feature type="compositionally biased region" description="Pro residues" evidence="5">
    <location>
        <begin position="36"/>
        <end position="45"/>
    </location>
</feature>